<sequence length="144" mass="17072">MNEYDINLNFEDQNQDSFDYQEDIFSEFNSVVNPNPYYPNFKIKDNSILETKNILFFVKKFLRKAQKPEHKSVFWKVVVVFCLSLLFFGISIWALTDGRMLEAIFTFIITCLLLLICGSKIVLLYREISYKEDSFEQTPSYDQI</sequence>
<keyword evidence="1" id="KW-1133">Transmembrane helix</keyword>
<accession>A0AAV7YXE7</accession>
<keyword evidence="1" id="KW-0812">Transmembrane</keyword>
<gene>
    <name evidence="2" type="ORF">M0812_21522</name>
</gene>
<name>A0AAV7YXE7_9EUKA</name>
<dbReference type="Proteomes" id="UP001146793">
    <property type="component" value="Unassembled WGS sequence"/>
</dbReference>
<organism evidence="2 3">
    <name type="scientific">Anaeramoeba flamelloides</name>
    <dbReference type="NCBI Taxonomy" id="1746091"/>
    <lineage>
        <taxon>Eukaryota</taxon>
        <taxon>Metamonada</taxon>
        <taxon>Anaeramoebidae</taxon>
        <taxon>Anaeramoeba</taxon>
    </lineage>
</organism>
<evidence type="ECO:0000313" key="3">
    <source>
        <dbReference type="Proteomes" id="UP001146793"/>
    </source>
</evidence>
<feature type="transmembrane region" description="Helical" evidence="1">
    <location>
        <begin position="101"/>
        <end position="125"/>
    </location>
</feature>
<feature type="transmembrane region" description="Helical" evidence="1">
    <location>
        <begin position="73"/>
        <end position="95"/>
    </location>
</feature>
<protein>
    <submittedName>
        <fullName evidence="2">Uncharacterized protein</fullName>
    </submittedName>
</protein>
<comment type="caution">
    <text evidence="2">The sequence shown here is derived from an EMBL/GenBank/DDBJ whole genome shotgun (WGS) entry which is preliminary data.</text>
</comment>
<reference evidence="2" key="1">
    <citation type="submission" date="2022-08" db="EMBL/GenBank/DDBJ databases">
        <title>Novel sulphate-reducing endosymbionts in the free-living metamonad Anaeramoeba.</title>
        <authorList>
            <person name="Jerlstrom-Hultqvist J."/>
            <person name="Cepicka I."/>
            <person name="Gallot-Lavallee L."/>
            <person name="Salas-Leiva D."/>
            <person name="Curtis B.A."/>
            <person name="Zahonova K."/>
            <person name="Pipaliya S."/>
            <person name="Dacks J."/>
            <person name="Roger A.J."/>
        </authorList>
    </citation>
    <scope>NUCLEOTIDE SEQUENCE</scope>
    <source>
        <strain evidence="2">Busselton2</strain>
    </source>
</reference>
<keyword evidence="1" id="KW-0472">Membrane</keyword>
<dbReference type="AlphaFoldDB" id="A0AAV7YXE7"/>
<evidence type="ECO:0000256" key="1">
    <source>
        <dbReference type="SAM" id="Phobius"/>
    </source>
</evidence>
<dbReference type="EMBL" id="JANTQA010000047">
    <property type="protein sequence ID" value="KAJ3432580.1"/>
    <property type="molecule type" value="Genomic_DNA"/>
</dbReference>
<proteinExistence type="predicted"/>
<evidence type="ECO:0000313" key="2">
    <source>
        <dbReference type="EMBL" id="KAJ3432580.1"/>
    </source>
</evidence>